<evidence type="ECO:0000313" key="1">
    <source>
        <dbReference type="EMBL" id="MBD0725201.1"/>
    </source>
</evidence>
<dbReference type="NCBIfam" id="TIGR04131">
    <property type="entry name" value="Bac_Flav_CTERM"/>
    <property type="match status" value="1"/>
</dbReference>
<proteinExistence type="predicted"/>
<reference evidence="1 2" key="1">
    <citation type="journal article" date="2020" name="Microbiol. Res.">
        <title>Flavobacterium pokkalii sp. nov., a novel plant growth promoting native rhizobacteria isolated from pokkali rice grown in coastal saline affected agricultural regions of southern India, Kerala.</title>
        <authorList>
            <person name="Menon R.R."/>
            <person name="Kumari S."/>
            <person name="Viver T."/>
            <person name="Rameshkumar N."/>
        </authorList>
    </citation>
    <scope>NUCLEOTIDE SEQUENCE [LARGE SCALE GENOMIC DNA]</scope>
    <source>
        <strain evidence="1 2">L1I52</strain>
    </source>
</reference>
<dbReference type="InterPro" id="IPR026341">
    <property type="entry name" value="T9SS_type_B"/>
</dbReference>
<gene>
    <name evidence="1" type="ORF">B6A10_08415</name>
</gene>
<dbReference type="RefSeq" id="WP_188220523.1">
    <property type="nucleotide sequence ID" value="NZ_NASZ01000010.1"/>
</dbReference>
<protein>
    <recommendedName>
        <fullName evidence="3">Gliding motility-associated C-terminal domain-containing protein</fullName>
    </recommendedName>
</protein>
<accession>A0ABR7UQQ8</accession>
<organism evidence="1 2">
    <name type="scientific">Flavobacterium pokkalii</name>
    <dbReference type="NCBI Taxonomy" id="1940408"/>
    <lineage>
        <taxon>Bacteria</taxon>
        <taxon>Pseudomonadati</taxon>
        <taxon>Bacteroidota</taxon>
        <taxon>Flavobacteriia</taxon>
        <taxon>Flavobacteriales</taxon>
        <taxon>Flavobacteriaceae</taxon>
        <taxon>Flavobacterium</taxon>
    </lineage>
</organism>
<dbReference type="Pfam" id="PF13585">
    <property type="entry name" value="CHU_C"/>
    <property type="match status" value="1"/>
</dbReference>
<comment type="caution">
    <text evidence="1">The sequence shown here is derived from an EMBL/GenBank/DDBJ whole genome shotgun (WGS) entry which is preliminary data.</text>
</comment>
<name>A0ABR7UQQ8_9FLAO</name>
<sequence>MSKKLHNYFLCLVFFLSPLTKEIYAQLVIGNPSLGFTQICTDATYNAQKPFEVTFTFTPETALSPSNQFIVELSAANGFFGTTPTVLATSNPGEITTSPGKISFSIPTNTAGENYKIRIKSTAPGNTSANSASFAAYYKIQDSPFTINNFVSTATYCPGASYILNIDNPGTGTNDSPLKYPSLTFNWFKEPGTTPIATGNSLTVTQPGVYYAETNYGSCTSYSYSNRVTVSESSSGNTTTISSSQGNPFCSNDGTTTLSTVSGNSYQWYKDSKAISGATNQTYTATQAGQYSVAVNFGGCTATAAINLQSYQFSSSIDVSETNFINADETLPVTVTTNALNPEYKWFLNETLIPDATTASYEATEPGNYKVEITQTSTCVLAQELTFRIISSIDPNAEKIPNLVSPNNDGFNDTWIIPQEYTSGTDTEIVLMNATGEIVLKTNNYQNNWPETSTNFKNVNPVYYYIITTKDQKTKKGSITLVK</sequence>
<keyword evidence="2" id="KW-1185">Reference proteome</keyword>
<evidence type="ECO:0008006" key="3">
    <source>
        <dbReference type="Google" id="ProtNLM"/>
    </source>
</evidence>
<dbReference type="EMBL" id="NASZ01000010">
    <property type="protein sequence ID" value="MBD0725201.1"/>
    <property type="molecule type" value="Genomic_DNA"/>
</dbReference>
<dbReference type="Proteomes" id="UP000661715">
    <property type="component" value="Unassembled WGS sequence"/>
</dbReference>
<evidence type="ECO:0000313" key="2">
    <source>
        <dbReference type="Proteomes" id="UP000661715"/>
    </source>
</evidence>